<sequence length="1441" mass="155850">MELCDDNSNDGFESFDLSAQTASILGGQSAADFTVTYHLSAAEADLGDGALPLNYTNTVNPQPIFVRVESVADANCYNFSPNAVFDLIVNTRALATAPNNLETCDDVSGDGFASFDLGSQEGVILGGQDSNIYEVTFHDSQDDANTGANSLPSTYTNTTANQQTIYVRVEDPTYPDCYGTTTFDLIVHALPTAIDPSPLEVCDDGTPDGLTQMDLSLKNGEITGGNPGYAVRYYETLAEAEAGSDANALPTLYTNTSNGQIIFVRVEDTNTGCYTTTSLELIVQQAPIANTPQPLYYCDPDNDGFGEFTLTDADAEITGGAPGLEVTYHETMVNALNGVDAVDTTVSYSNIVVNTQTLYARVESSTIATDCATIVELQLIVEPTPQLIEPTPLEVCDDISADGYAEFNLTLKNDEVLNGQDPAQYMVSYYLSEDDAETATSPIANPTAFTNTVAFNQTIWIRVEDNTTEGCYKTISLELIVNALPVLVTPAPLELCDVNNPGDEKEPFTLEDANEEILNGQTGITLTYYETQLDADNATAPISSPYVNTINAQTIFVRAENDVTGCYNTVTITLRVDPIPSPEPNPTPIEVCDDDNDGFAEFDLEQRTIEITNGEPNVAITYHETLADAEQGNNAITGLYTNIVAHHQFIFVRSENTLTGCYSLTTNRLELIVNPAPEVPTAIEPYTICDTDNDGIAQFDLTTKDEEILNGQNPTEVQLTYHVSAANADSGTNPIINVGNYTNTGNPQTIYVRLYDPSTGCYDTGEFELMVSLPPVAVQPTQLSVCDDLGETPGDEITVFDLTVKDNEITGGNGSWSVAYYETNADAQAQQNAIEDPTQYTNTSVNGLDANPQTLYAVVTDTNTGCVDFVTLTIRVLPNPTPTPSELLPNIELCDDVNTGDGVEVFDLTENEVLILNGEAGVTASYYETLNAANLGTNAIPDPTQYTNIETPQQEIYVRVTNNATGCYELVDFTIVVHPLPEVVAVTDMIQCELFTDGIDSFDLSTKNEEVLNGQDPTLFTVSYHATLADAEGGANGLVSPYINTTNPQQIFVRITNNETGCSISTQSFNIEVHEAAQANPDMEPIVYELCDDEMEIDGDPSNDSVQFDLTTMDDDILDGQDAANYIVTYYATEEDANLYTNPLPTLYENVVNPQVIYARVDNDTPDGTGADSSICYEVAELTLQVNPLPNFDLADSYTLCLNTNGTEALEPLVIDTGLAAGDYTFVWSYNGAELVGENGPSIMPTQGGSYHVFVTDISTSTVTSCTNEDTTEVIESEPPSLQVSVVTQAFGDNNVIEAVATGVGGIGGVFEYSLDGGPWQDEGVFSNVSAGSHYITARDRNGCGLTTETVFVLDYPLYFTPNGDGNNDTWNIEGIGANAKIYIFDRYGKLLKQLSPTGEGWDGTFNGNSMPTSDYWFTVEYDEPLTGERKEFKAHFTLKR</sequence>
<organism evidence="1 2">
    <name type="scientific">Winogradskyella epiphytica</name>
    <dbReference type="NCBI Taxonomy" id="262005"/>
    <lineage>
        <taxon>Bacteria</taxon>
        <taxon>Pseudomonadati</taxon>
        <taxon>Bacteroidota</taxon>
        <taxon>Flavobacteriia</taxon>
        <taxon>Flavobacteriales</taxon>
        <taxon>Flavobacteriaceae</taxon>
        <taxon>Winogradskyella</taxon>
    </lineage>
</organism>
<name>A0A2V4WTM5_9FLAO</name>
<dbReference type="NCBIfam" id="TIGR04131">
    <property type="entry name" value="Bac_Flav_CTERM"/>
    <property type="match status" value="1"/>
</dbReference>
<reference evidence="1 2" key="1">
    <citation type="submission" date="2018-06" db="EMBL/GenBank/DDBJ databases">
        <title>Genomic Encyclopedia of Type Strains, Phase III (KMG-III): the genomes of soil and plant-associated and newly described type strains.</title>
        <authorList>
            <person name="Whitman W."/>
        </authorList>
    </citation>
    <scope>NUCLEOTIDE SEQUENCE [LARGE SCALE GENOMIC DNA]</scope>
    <source>
        <strain evidence="1 2">CECT 7945</strain>
    </source>
</reference>
<dbReference type="InterPro" id="IPR026341">
    <property type="entry name" value="T9SS_type_B"/>
</dbReference>
<comment type="caution">
    <text evidence="1">The sequence shown here is derived from an EMBL/GenBank/DDBJ whole genome shotgun (WGS) entry which is preliminary data.</text>
</comment>
<dbReference type="RefSeq" id="WP_110476647.1">
    <property type="nucleotide sequence ID" value="NZ_QJTD01000027.1"/>
</dbReference>
<feature type="non-terminal residue" evidence="1">
    <location>
        <position position="1441"/>
    </location>
</feature>
<proteinExistence type="predicted"/>
<dbReference type="EMBL" id="QJTD01000027">
    <property type="protein sequence ID" value="PYE78624.1"/>
    <property type="molecule type" value="Genomic_DNA"/>
</dbReference>
<evidence type="ECO:0000313" key="2">
    <source>
        <dbReference type="Proteomes" id="UP000248054"/>
    </source>
</evidence>
<gene>
    <name evidence="1" type="ORF">DFQ11_1271</name>
</gene>
<evidence type="ECO:0000313" key="1">
    <source>
        <dbReference type="EMBL" id="PYE78624.1"/>
    </source>
</evidence>
<dbReference type="OrthoDB" id="9765926at2"/>
<accession>A0A2V4WTM5</accession>
<protein>
    <submittedName>
        <fullName evidence="1">Gliding motility-associated-like protein</fullName>
    </submittedName>
</protein>
<keyword evidence="2" id="KW-1185">Reference proteome</keyword>
<dbReference type="Proteomes" id="UP000248054">
    <property type="component" value="Unassembled WGS sequence"/>
</dbReference>
<dbReference type="Pfam" id="PF13585">
    <property type="entry name" value="CHU_C"/>
    <property type="match status" value="1"/>
</dbReference>